<dbReference type="AlphaFoldDB" id="A0A1M7AYD3"/>
<dbReference type="InterPro" id="IPR011990">
    <property type="entry name" value="TPR-like_helical_dom_sf"/>
</dbReference>
<keyword evidence="3" id="KW-1185">Reference proteome</keyword>
<dbReference type="RefSeq" id="WP_073080282.1">
    <property type="nucleotide sequence ID" value="NZ_FRBL01000003.1"/>
</dbReference>
<accession>A0A1M7AYD3</accession>
<feature type="chain" id="PRO_5012002890" evidence="1">
    <location>
        <begin position="20"/>
        <end position="418"/>
    </location>
</feature>
<feature type="signal peptide" evidence="1">
    <location>
        <begin position="1"/>
        <end position="19"/>
    </location>
</feature>
<dbReference type="EMBL" id="FRBL01000003">
    <property type="protein sequence ID" value="SHL47778.1"/>
    <property type="molecule type" value="Genomic_DNA"/>
</dbReference>
<name>A0A1M7AYD3_9BACT</name>
<evidence type="ECO:0000313" key="2">
    <source>
        <dbReference type="EMBL" id="SHL47778.1"/>
    </source>
</evidence>
<reference evidence="2 3" key="1">
    <citation type="submission" date="2016-11" db="EMBL/GenBank/DDBJ databases">
        <authorList>
            <person name="Jaros S."/>
            <person name="Januszkiewicz K."/>
            <person name="Wedrychowicz H."/>
        </authorList>
    </citation>
    <scope>NUCLEOTIDE SEQUENCE [LARGE SCALE GENOMIC DNA]</scope>
    <source>
        <strain evidence="2 3">DSM 27406</strain>
    </source>
</reference>
<sequence length="418" mass="46381">MKKLLVSVLLCSATVSVMAQKAKVSSAEENLTKQDLEKAKADIDAALQHDKTKNDAKTWFVDGRVLEAMGTKAKDPALALQAYDAFKKAYEINPDMKDGVLTLNQSMYNIYAVVANAGYAALNEQKWEPALNNFSKAEEVVSFYNKQKNITTALPTDTALIFYTGYAASQAKQTDAALTYLQKAADLQFKGEPALYVILGQLYEEKGDNANWLKAIEQGKAVFPKDKRFNDMEMLYYTKTGKTAELLGMLEKKIAENPNDVQLQLDYAIRLDNLANPRDPNGNDAAKPANYNELIGKAEEAYKKVLAANPSDAIANFQLGALYFNRAVVFNKQLNELDSKQQTSAKAKELQTSMEGLMNQSLPYFEKADESFTAKGASLDASDKQSYESCLYALQKIYAIKNQTAKMDEVKKKLDGLK</sequence>
<organism evidence="2 3">
    <name type="scientific">Chitinophaga jiangningensis</name>
    <dbReference type="NCBI Taxonomy" id="1419482"/>
    <lineage>
        <taxon>Bacteria</taxon>
        <taxon>Pseudomonadati</taxon>
        <taxon>Bacteroidota</taxon>
        <taxon>Chitinophagia</taxon>
        <taxon>Chitinophagales</taxon>
        <taxon>Chitinophagaceae</taxon>
        <taxon>Chitinophaga</taxon>
    </lineage>
</organism>
<dbReference type="SUPFAM" id="SSF48452">
    <property type="entry name" value="TPR-like"/>
    <property type="match status" value="1"/>
</dbReference>
<proteinExistence type="predicted"/>
<protein>
    <submittedName>
        <fullName evidence="2">Tetratricopeptide repeat-containing protein</fullName>
    </submittedName>
</protein>
<dbReference type="OrthoDB" id="739506at2"/>
<dbReference type="Pfam" id="PF13429">
    <property type="entry name" value="TPR_15"/>
    <property type="match status" value="1"/>
</dbReference>
<evidence type="ECO:0000313" key="3">
    <source>
        <dbReference type="Proteomes" id="UP000184420"/>
    </source>
</evidence>
<dbReference type="STRING" id="1419482.SAMN05444266_103457"/>
<evidence type="ECO:0000256" key="1">
    <source>
        <dbReference type="SAM" id="SignalP"/>
    </source>
</evidence>
<dbReference type="Proteomes" id="UP000184420">
    <property type="component" value="Unassembled WGS sequence"/>
</dbReference>
<keyword evidence="1" id="KW-0732">Signal</keyword>
<gene>
    <name evidence="2" type="ORF">SAMN05444266_103457</name>
</gene>
<dbReference type="Gene3D" id="1.25.40.10">
    <property type="entry name" value="Tetratricopeptide repeat domain"/>
    <property type="match status" value="3"/>
</dbReference>